<dbReference type="InterPro" id="IPR004635">
    <property type="entry name" value="Pept_S49_SppA"/>
</dbReference>
<dbReference type="PANTHER" id="PTHR42987:SF7">
    <property type="entry name" value="SIGNAL PEPTIDE PEPTIDASE SPPA-RELATED"/>
    <property type="match status" value="1"/>
</dbReference>
<comment type="similarity">
    <text evidence="1">Belongs to the peptidase S49 family.</text>
</comment>
<dbReference type="EMBL" id="UGHV01000001">
    <property type="protein sequence ID" value="STO97808.1"/>
    <property type="molecule type" value="Genomic_DNA"/>
</dbReference>
<dbReference type="CDD" id="cd07023">
    <property type="entry name" value="S49_Sppa_N_C"/>
    <property type="match status" value="1"/>
</dbReference>
<dbReference type="AlphaFoldDB" id="A0A377J613"/>
<keyword evidence="4" id="KW-0720">Serine protease</keyword>
<evidence type="ECO:0000259" key="6">
    <source>
        <dbReference type="Pfam" id="PF01343"/>
    </source>
</evidence>
<gene>
    <name evidence="7" type="primary">sppA</name>
    <name evidence="7" type="ORF">NCTC12410_01645</name>
</gene>
<dbReference type="NCBIfam" id="TIGR00706">
    <property type="entry name" value="SppA_dom"/>
    <property type="match status" value="1"/>
</dbReference>
<dbReference type="InterPro" id="IPR029045">
    <property type="entry name" value="ClpP/crotonase-like_dom_sf"/>
</dbReference>
<keyword evidence="5" id="KW-0472">Membrane</keyword>
<dbReference type="InterPro" id="IPR047272">
    <property type="entry name" value="S49_SppA_C"/>
</dbReference>
<dbReference type="Proteomes" id="UP000254841">
    <property type="component" value="Unassembled WGS sequence"/>
</dbReference>
<evidence type="ECO:0000313" key="7">
    <source>
        <dbReference type="EMBL" id="STO97808.1"/>
    </source>
</evidence>
<dbReference type="Gene3D" id="3.90.226.10">
    <property type="entry name" value="2-enoyl-CoA Hydratase, Chain A, domain 1"/>
    <property type="match status" value="1"/>
</dbReference>
<name>A0A377J613_9HELI</name>
<evidence type="ECO:0000256" key="4">
    <source>
        <dbReference type="ARBA" id="ARBA00022825"/>
    </source>
</evidence>
<dbReference type="OrthoDB" id="9764363at2"/>
<accession>A0A377J613</accession>
<proteinExistence type="inferred from homology"/>
<keyword evidence="5" id="KW-0812">Transmembrane</keyword>
<protein>
    <submittedName>
        <fullName evidence="7">Signal peptide protease IV</fullName>
        <ecNumber evidence="7">3.4.21.-</ecNumber>
    </submittedName>
</protein>
<organism evidence="7 8">
    <name type="scientific">Helicobacter canis</name>
    <dbReference type="NCBI Taxonomy" id="29419"/>
    <lineage>
        <taxon>Bacteria</taxon>
        <taxon>Pseudomonadati</taxon>
        <taxon>Campylobacterota</taxon>
        <taxon>Epsilonproteobacteria</taxon>
        <taxon>Campylobacterales</taxon>
        <taxon>Helicobacteraceae</taxon>
        <taxon>Helicobacter</taxon>
    </lineage>
</organism>
<sequence>MIKKFFAPFIAILECLTKYFKAFVFLLIVAVLIFSTREPKQHPNLARIHLKGAIVDSAMLRTQIEDLRNYPSLQGVLFVIDSPGGAVGASVEMADLIKELASTMPVVVHTEGIMASGSYYAGVYASRIYANRGALIGSIGVLFNGANLQELFKKIGYEPQIIAAGEYKEIGAYYRDWTQKERTYIQNLIQEEYQTFITDVAKARNLELKDSSKFAEGRVFNAAKAKELGLIDDVISRNQAIDKLKELAQVEEALWLEKSSWQGYLDSLVESTLSRMLGSMLGVGLR</sequence>
<keyword evidence="2 7" id="KW-0645">Protease</keyword>
<feature type="domain" description="Peptidase S49" evidence="6">
    <location>
        <begin position="100"/>
        <end position="250"/>
    </location>
</feature>
<keyword evidence="3 7" id="KW-0378">Hydrolase</keyword>
<dbReference type="Pfam" id="PF01343">
    <property type="entry name" value="Peptidase_S49"/>
    <property type="match status" value="1"/>
</dbReference>
<dbReference type="EC" id="3.4.21.-" evidence="7"/>
<dbReference type="SUPFAM" id="SSF52096">
    <property type="entry name" value="ClpP/crotonase"/>
    <property type="match status" value="1"/>
</dbReference>
<dbReference type="GO" id="GO:0006508">
    <property type="term" value="P:proteolysis"/>
    <property type="evidence" value="ECO:0007669"/>
    <property type="project" value="UniProtKB-KW"/>
</dbReference>
<dbReference type="RefSeq" id="WP_115012016.1">
    <property type="nucleotide sequence ID" value="NZ_UGHV01000001.1"/>
</dbReference>
<dbReference type="InterPro" id="IPR002142">
    <property type="entry name" value="Peptidase_S49"/>
</dbReference>
<dbReference type="PANTHER" id="PTHR42987">
    <property type="entry name" value="PEPTIDASE S49"/>
    <property type="match status" value="1"/>
</dbReference>
<evidence type="ECO:0000256" key="5">
    <source>
        <dbReference type="SAM" id="Phobius"/>
    </source>
</evidence>
<reference evidence="7 8" key="1">
    <citation type="submission" date="2018-06" db="EMBL/GenBank/DDBJ databases">
        <authorList>
            <consortium name="Pathogen Informatics"/>
            <person name="Doyle S."/>
        </authorList>
    </citation>
    <scope>NUCLEOTIDE SEQUENCE [LARGE SCALE GENOMIC DNA]</scope>
    <source>
        <strain evidence="7 8">NCTC12410</strain>
    </source>
</reference>
<evidence type="ECO:0000256" key="3">
    <source>
        <dbReference type="ARBA" id="ARBA00022801"/>
    </source>
</evidence>
<evidence type="ECO:0000313" key="8">
    <source>
        <dbReference type="Proteomes" id="UP000254841"/>
    </source>
</evidence>
<evidence type="ECO:0000256" key="2">
    <source>
        <dbReference type="ARBA" id="ARBA00022670"/>
    </source>
</evidence>
<dbReference type="GO" id="GO:0008236">
    <property type="term" value="F:serine-type peptidase activity"/>
    <property type="evidence" value="ECO:0007669"/>
    <property type="project" value="UniProtKB-KW"/>
</dbReference>
<feature type="transmembrane region" description="Helical" evidence="5">
    <location>
        <begin position="6"/>
        <end position="34"/>
    </location>
</feature>
<evidence type="ECO:0000256" key="1">
    <source>
        <dbReference type="ARBA" id="ARBA00008683"/>
    </source>
</evidence>
<keyword evidence="5" id="KW-1133">Transmembrane helix</keyword>